<reference evidence="9 10" key="1">
    <citation type="submission" date="2016-10" db="EMBL/GenBank/DDBJ databases">
        <authorList>
            <person name="de Groot N.N."/>
        </authorList>
    </citation>
    <scope>NUCLEOTIDE SEQUENCE [LARGE SCALE GENOMIC DNA]</scope>
    <source>
        <strain evidence="9 10">DSM 43357</strain>
    </source>
</reference>
<dbReference type="STRING" id="46177.SAMN05660976_05614"/>
<dbReference type="RefSeq" id="WP_177227539.1">
    <property type="nucleotide sequence ID" value="NZ_FOBF01000015.1"/>
</dbReference>
<protein>
    <recommendedName>
        <fullName evidence="8">Major facilitator superfamily (MFS) profile domain-containing protein</fullName>
    </recommendedName>
</protein>
<accession>A0A1H7ZSR5</accession>
<organism evidence="9 10">
    <name type="scientific">Nonomuraea pusilla</name>
    <dbReference type="NCBI Taxonomy" id="46177"/>
    <lineage>
        <taxon>Bacteria</taxon>
        <taxon>Bacillati</taxon>
        <taxon>Actinomycetota</taxon>
        <taxon>Actinomycetes</taxon>
        <taxon>Streptosporangiales</taxon>
        <taxon>Streptosporangiaceae</taxon>
        <taxon>Nonomuraea</taxon>
    </lineage>
</organism>
<dbReference type="SUPFAM" id="SSF103473">
    <property type="entry name" value="MFS general substrate transporter"/>
    <property type="match status" value="1"/>
</dbReference>
<evidence type="ECO:0000256" key="4">
    <source>
        <dbReference type="ARBA" id="ARBA00022692"/>
    </source>
</evidence>
<dbReference type="PROSITE" id="PS50850">
    <property type="entry name" value="MFS"/>
    <property type="match status" value="1"/>
</dbReference>
<evidence type="ECO:0000313" key="9">
    <source>
        <dbReference type="EMBL" id="SEM61682.1"/>
    </source>
</evidence>
<evidence type="ECO:0000259" key="8">
    <source>
        <dbReference type="PROSITE" id="PS50850"/>
    </source>
</evidence>
<keyword evidence="6 7" id="KW-0472">Membrane</keyword>
<evidence type="ECO:0000256" key="3">
    <source>
        <dbReference type="ARBA" id="ARBA00022475"/>
    </source>
</evidence>
<evidence type="ECO:0000256" key="5">
    <source>
        <dbReference type="ARBA" id="ARBA00022989"/>
    </source>
</evidence>
<keyword evidence="5 7" id="KW-1133">Transmembrane helix</keyword>
<keyword evidence="10" id="KW-1185">Reference proteome</keyword>
<feature type="domain" description="Major facilitator superfamily (MFS) profile" evidence="8">
    <location>
        <begin position="1"/>
        <end position="156"/>
    </location>
</feature>
<evidence type="ECO:0000256" key="2">
    <source>
        <dbReference type="ARBA" id="ARBA00022448"/>
    </source>
</evidence>
<dbReference type="Gene3D" id="1.20.1250.20">
    <property type="entry name" value="MFS general substrate transporter like domains"/>
    <property type="match status" value="1"/>
</dbReference>
<comment type="subcellular location">
    <subcellularLocation>
        <location evidence="1">Cell membrane</location>
        <topology evidence="1">Multi-pass membrane protein</topology>
    </subcellularLocation>
</comment>
<dbReference type="PANTHER" id="PTHR42718">
    <property type="entry name" value="MAJOR FACILITATOR SUPERFAMILY MULTIDRUG TRANSPORTER MFSC"/>
    <property type="match status" value="1"/>
</dbReference>
<proteinExistence type="predicted"/>
<dbReference type="InterPro" id="IPR036259">
    <property type="entry name" value="MFS_trans_sf"/>
</dbReference>
<keyword evidence="2" id="KW-0813">Transport</keyword>
<dbReference type="EMBL" id="FOBF01000015">
    <property type="protein sequence ID" value="SEM61682.1"/>
    <property type="molecule type" value="Genomic_DNA"/>
</dbReference>
<keyword evidence="3" id="KW-1003">Cell membrane</keyword>
<evidence type="ECO:0000256" key="7">
    <source>
        <dbReference type="SAM" id="Phobius"/>
    </source>
</evidence>
<dbReference type="AlphaFoldDB" id="A0A1H7ZSR5"/>
<evidence type="ECO:0000256" key="6">
    <source>
        <dbReference type="ARBA" id="ARBA00023136"/>
    </source>
</evidence>
<sequence>MLRIRAAAVGSGMLLPRAGVRTLILAGCACFLAGFGRLSQADAGSAYVTGVLAPTLLVAAGIGLTFPTLMAATTADVPESDAGTIGGLAQTAGQAGGSVGLAVLAAVASATTPEQTGGGSPAAALAAGYDRVFLIAAGLGLAIAAVSLLLPRHRRR</sequence>
<dbReference type="GO" id="GO:0022857">
    <property type="term" value="F:transmembrane transporter activity"/>
    <property type="evidence" value="ECO:0007669"/>
    <property type="project" value="InterPro"/>
</dbReference>
<dbReference type="GO" id="GO:0005886">
    <property type="term" value="C:plasma membrane"/>
    <property type="evidence" value="ECO:0007669"/>
    <property type="project" value="UniProtKB-SubCell"/>
</dbReference>
<dbReference type="InterPro" id="IPR020846">
    <property type="entry name" value="MFS_dom"/>
</dbReference>
<dbReference type="PANTHER" id="PTHR42718:SF46">
    <property type="entry name" value="BLR6921 PROTEIN"/>
    <property type="match status" value="1"/>
</dbReference>
<feature type="transmembrane region" description="Helical" evidence="7">
    <location>
        <begin position="51"/>
        <end position="72"/>
    </location>
</feature>
<feature type="transmembrane region" description="Helical" evidence="7">
    <location>
        <begin position="132"/>
        <end position="150"/>
    </location>
</feature>
<evidence type="ECO:0000313" key="10">
    <source>
        <dbReference type="Proteomes" id="UP000198953"/>
    </source>
</evidence>
<name>A0A1H7ZSR5_9ACTN</name>
<feature type="transmembrane region" description="Helical" evidence="7">
    <location>
        <begin position="92"/>
        <end position="112"/>
    </location>
</feature>
<evidence type="ECO:0000256" key="1">
    <source>
        <dbReference type="ARBA" id="ARBA00004651"/>
    </source>
</evidence>
<gene>
    <name evidence="9" type="ORF">SAMN05660976_05614</name>
</gene>
<dbReference type="Proteomes" id="UP000198953">
    <property type="component" value="Unassembled WGS sequence"/>
</dbReference>
<keyword evidence="4 7" id="KW-0812">Transmembrane</keyword>